<dbReference type="GO" id="GO:0046872">
    <property type="term" value="F:metal ion binding"/>
    <property type="evidence" value="ECO:0007669"/>
    <property type="project" value="UniProtKB-KW"/>
</dbReference>
<dbReference type="Gene3D" id="3.40.50.1400">
    <property type="match status" value="2"/>
</dbReference>
<evidence type="ECO:0000313" key="3">
    <source>
        <dbReference type="EMBL" id="PZX52340.1"/>
    </source>
</evidence>
<dbReference type="InterPro" id="IPR002762">
    <property type="entry name" value="CbiX-like"/>
</dbReference>
<dbReference type="CDD" id="cd03416">
    <property type="entry name" value="CbiX_SirB_N"/>
    <property type="match status" value="1"/>
</dbReference>
<evidence type="ECO:0000256" key="2">
    <source>
        <dbReference type="ARBA" id="ARBA00023239"/>
    </source>
</evidence>
<proteinExistence type="predicted"/>
<keyword evidence="2" id="KW-0456">Lyase</keyword>
<reference evidence="3 4" key="1">
    <citation type="submission" date="2018-06" db="EMBL/GenBank/DDBJ databases">
        <title>Genomic Encyclopedia of Archaeal and Bacterial Type Strains, Phase II (KMG-II): from individual species to whole genera.</title>
        <authorList>
            <person name="Goeker M."/>
        </authorList>
    </citation>
    <scope>NUCLEOTIDE SEQUENCE [LARGE SCALE GENOMIC DNA]</scope>
    <source>
        <strain evidence="3 4">DSM 18774</strain>
    </source>
</reference>
<dbReference type="Pfam" id="PF01903">
    <property type="entry name" value="CbiX"/>
    <property type="match status" value="1"/>
</dbReference>
<evidence type="ECO:0000313" key="4">
    <source>
        <dbReference type="Proteomes" id="UP000249538"/>
    </source>
</evidence>
<comment type="caution">
    <text evidence="3">The sequence shown here is derived from an EMBL/GenBank/DDBJ whole genome shotgun (WGS) entry which is preliminary data.</text>
</comment>
<evidence type="ECO:0000256" key="1">
    <source>
        <dbReference type="ARBA" id="ARBA00022723"/>
    </source>
</evidence>
<sequence length="238" mass="24589">MTEIPETALIVAHGQPSDPAPAAAEIAALAAKVAAHLPGWRVGSATLAEAEALPQGIAAAGRPGLIYPLFMAGGWFTRTLLPKRLAEAGGADWRIVEPFGTDPAIADLTVTLAREALERRPEGPREILLAAHGSSRSPAPSDIAIAMAARLREELGLDRCEAAFIDQSPQIVHVAATMPDALCLPFFAARGGHVVDDLPQALAEAGFRGPLLPPVGLDDRVPGLIAAALRAALAPAVS</sequence>
<accession>A0A2W7R278</accession>
<keyword evidence="1" id="KW-0479">Metal-binding</keyword>
<protein>
    <submittedName>
        <fullName evidence="3">Sirohydrochlorin ferrochelatase</fullName>
    </submittedName>
</protein>
<dbReference type="EMBL" id="QKZS01000008">
    <property type="protein sequence ID" value="PZX52340.1"/>
    <property type="molecule type" value="Genomic_DNA"/>
</dbReference>
<dbReference type="GO" id="GO:0016829">
    <property type="term" value="F:lyase activity"/>
    <property type="evidence" value="ECO:0007669"/>
    <property type="project" value="UniProtKB-KW"/>
</dbReference>
<dbReference type="AlphaFoldDB" id="A0A2W7R278"/>
<organism evidence="3 4">
    <name type="scientific">Cereibacter changlensis</name>
    <dbReference type="NCBI Taxonomy" id="402884"/>
    <lineage>
        <taxon>Bacteria</taxon>
        <taxon>Pseudomonadati</taxon>
        <taxon>Pseudomonadota</taxon>
        <taxon>Alphaproteobacteria</taxon>
        <taxon>Rhodobacterales</taxon>
        <taxon>Paracoccaceae</taxon>
        <taxon>Cereibacter</taxon>
    </lineage>
</organism>
<dbReference type="SUPFAM" id="SSF53800">
    <property type="entry name" value="Chelatase"/>
    <property type="match status" value="2"/>
</dbReference>
<name>A0A2W7R278_9RHOB</name>
<gene>
    <name evidence="3" type="ORF">LX76_02869</name>
</gene>
<dbReference type="Proteomes" id="UP000249538">
    <property type="component" value="Unassembled WGS sequence"/>
</dbReference>